<dbReference type="EC" id="1.15.1.1" evidence="2 6"/>
<dbReference type="InterPro" id="IPR019832">
    <property type="entry name" value="Mn/Fe_SOD_C"/>
</dbReference>
<feature type="binding site" evidence="5">
    <location>
        <position position="35"/>
    </location>
    <ligand>
        <name>Mn(2+)</name>
        <dbReference type="ChEBI" id="CHEBI:29035"/>
    </ligand>
</feature>
<dbReference type="Pfam" id="PF02777">
    <property type="entry name" value="Sod_Fe_C"/>
    <property type="match status" value="1"/>
</dbReference>
<evidence type="ECO:0000256" key="1">
    <source>
        <dbReference type="ARBA" id="ARBA00008714"/>
    </source>
</evidence>
<dbReference type="InterPro" id="IPR036324">
    <property type="entry name" value="Mn/Fe_SOD_N_sf"/>
</dbReference>
<dbReference type="Pfam" id="PF00081">
    <property type="entry name" value="Sod_Fe_N"/>
    <property type="match status" value="1"/>
</dbReference>
<dbReference type="SUPFAM" id="SSF54719">
    <property type="entry name" value="Fe,Mn superoxide dismutase (SOD), C-terminal domain"/>
    <property type="match status" value="1"/>
</dbReference>
<evidence type="ECO:0000256" key="3">
    <source>
        <dbReference type="ARBA" id="ARBA00022723"/>
    </source>
</evidence>
<evidence type="ECO:0000256" key="4">
    <source>
        <dbReference type="ARBA" id="ARBA00023002"/>
    </source>
</evidence>
<name>C2KZ71_9FIRM</name>
<dbReference type="GO" id="GO:0005737">
    <property type="term" value="C:cytoplasm"/>
    <property type="evidence" value="ECO:0007669"/>
    <property type="project" value="TreeGrafter"/>
</dbReference>
<dbReference type="PROSITE" id="PS00088">
    <property type="entry name" value="SOD_MN"/>
    <property type="match status" value="1"/>
</dbReference>
<dbReference type="GO" id="GO:0046872">
    <property type="term" value="F:metal ion binding"/>
    <property type="evidence" value="ECO:0007669"/>
    <property type="project" value="UniProtKB-KW"/>
</dbReference>
<feature type="domain" description="Manganese/iron superoxide dismutase N-terminal" evidence="7">
    <location>
        <begin position="11"/>
        <end position="98"/>
    </location>
</feature>
<protein>
    <recommendedName>
        <fullName evidence="2 6">Superoxide dismutase</fullName>
        <ecNumber evidence="2 6">1.15.1.1</ecNumber>
    </recommendedName>
</protein>
<dbReference type="PIRSF" id="PIRSF000349">
    <property type="entry name" value="SODismutase"/>
    <property type="match status" value="1"/>
</dbReference>
<dbReference type="InterPro" id="IPR019833">
    <property type="entry name" value="Mn/Fe_SOD_BS"/>
</dbReference>
<reference evidence="9 10" key="1">
    <citation type="submission" date="2009-04" db="EMBL/GenBank/DDBJ databases">
        <authorList>
            <person name="Qin X."/>
            <person name="Bachman B."/>
            <person name="Battles P."/>
            <person name="Bell A."/>
            <person name="Bess C."/>
            <person name="Bickham C."/>
            <person name="Chaboub L."/>
            <person name="Chen D."/>
            <person name="Coyle M."/>
            <person name="Deiros D.R."/>
            <person name="Dinh H."/>
            <person name="Forbes L."/>
            <person name="Fowler G."/>
            <person name="Francisco L."/>
            <person name="Fu Q."/>
            <person name="Gubbala S."/>
            <person name="Hale W."/>
            <person name="Han Y."/>
            <person name="Hemphill L."/>
            <person name="Highlander S.K."/>
            <person name="Hirani K."/>
            <person name="Hogues M."/>
            <person name="Jackson L."/>
            <person name="Jakkamsetti A."/>
            <person name="Javaid M."/>
            <person name="Jiang H."/>
            <person name="Korchina V."/>
            <person name="Kovar C."/>
            <person name="Lara F."/>
            <person name="Lee S."/>
            <person name="Mata R."/>
            <person name="Mathew T."/>
            <person name="Moen C."/>
            <person name="Morales K."/>
            <person name="Munidasa M."/>
            <person name="Nazareth L."/>
            <person name="Ngo R."/>
            <person name="Nguyen L."/>
            <person name="Okwuonu G."/>
            <person name="Ongeri F."/>
            <person name="Patil S."/>
            <person name="Petrosino J."/>
            <person name="Pham C."/>
            <person name="Pham P."/>
            <person name="Pu L.-L."/>
            <person name="Puazo M."/>
            <person name="Raj R."/>
            <person name="Reid J."/>
            <person name="Rouhana J."/>
            <person name="Saada N."/>
            <person name="Shang Y."/>
            <person name="Simmons D."/>
            <person name="Thornton R."/>
            <person name="Warren J."/>
            <person name="Weissenberger G."/>
            <person name="Zhang J."/>
            <person name="Zhang L."/>
            <person name="Zhou C."/>
            <person name="Zhu D."/>
            <person name="Muzny D."/>
            <person name="Worley K."/>
            <person name="Gibbs R."/>
        </authorList>
    </citation>
    <scope>NUCLEOTIDE SEQUENCE [LARGE SCALE GENOMIC DNA]</scope>
    <source>
        <strain evidence="9 10">F0268</strain>
    </source>
</reference>
<dbReference type="Gene3D" id="3.55.40.20">
    <property type="entry name" value="Iron/manganese superoxide dismutase, C-terminal domain"/>
    <property type="match status" value="1"/>
</dbReference>
<proteinExistence type="inferred from homology"/>
<evidence type="ECO:0000259" key="7">
    <source>
        <dbReference type="Pfam" id="PF00081"/>
    </source>
</evidence>
<comment type="similarity">
    <text evidence="1 6">Belongs to the iron/manganese superoxide dismutase family.</text>
</comment>
<dbReference type="HOGENOM" id="CLU_031625_0_1_9"/>
<keyword evidence="10" id="KW-1185">Reference proteome</keyword>
<dbReference type="PANTHER" id="PTHR43595">
    <property type="entry name" value="37S RIBOSOMAL PROTEIN S26, MITOCHONDRIAL"/>
    <property type="match status" value="1"/>
</dbReference>
<feature type="binding site" evidence="5">
    <location>
        <position position="179"/>
    </location>
    <ligand>
        <name>Mn(2+)</name>
        <dbReference type="ChEBI" id="CHEBI:29035"/>
    </ligand>
</feature>
<evidence type="ECO:0000259" key="8">
    <source>
        <dbReference type="Pfam" id="PF02777"/>
    </source>
</evidence>
<dbReference type="eggNOG" id="COG0605">
    <property type="taxonomic scope" value="Bacteria"/>
</dbReference>
<dbReference type="EMBL" id="ACKX01000181">
    <property type="protein sequence ID" value="EEJ50923.1"/>
    <property type="molecule type" value="Genomic_DNA"/>
</dbReference>
<feature type="binding site" evidence="5">
    <location>
        <position position="90"/>
    </location>
    <ligand>
        <name>Mn(2+)</name>
        <dbReference type="ChEBI" id="CHEBI:29035"/>
    </ligand>
</feature>
<dbReference type="Gene3D" id="1.10.287.990">
    <property type="entry name" value="Fe,Mn superoxide dismutase (SOD) domain"/>
    <property type="match status" value="1"/>
</dbReference>
<dbReference type="SUPFAM" id="SSF46609">
    <property type="entry name" value="Fe,Mn superoxide dismutase (SOD), N-terminal domain"/>
    <property type="match status" value="1"/>
</dbReference>
<evidence type="ECO:0000256" key="2">
    <source>
        <dbReference type="ARBA" id="ARBA00012682"/>
    </source>
</evidence>
<dbReference type="PRINTS" id="PR01703">
    <property type="entry name" value="MNSODISMTASE"/>
</dbReference>
<accession>C2KZ71</accession>
<dbReference type="InterPro" id="IPR036314">
    <property type="entry name" value="SOD_C_sf"/>
</dbReference>
<dbReference type="InParanoid" id="C2KZ71"/>
<comment type="function">
    <text evidence="6">Destroys radicals which are normally produced within the cells and which are toxic to biological systems.</text>
</comment>
<dbReference type="GO" id="GO:0004784">
    <property type="term" value="F:superoxide dismutase activity"/>
    <property type="evidence" value="ECO:0007669"/>
    <property type="project" value="UniProtKB-EC"/>
</dbReference>
<evidence type="ECO:0000313" key="10">
    <source>
        <dbReference type="Proteomes" id="UP000004121"/>
    </source>
</evidence>
<dbReference type="PANTHER" id="PTHR43595:SF2">
    <property type="entry name" value="SMALL RIBOSOMAL SUBUNIT PROTEIN MS42"/>
    <property type="match status" value="1"/>
</dbReference>
<organism evidence="9 10">
    <name type="scientific">Oribacterium sinus F0268</name>
    <dbReference type="NCBI Taxonomy" id="585501"/>
    <lineage>
        <taxon>Bacteria</taxon>
        <taxon>Bacillati</taxon>
        <taxon>Bacillota</taxon>
        <taxon>Clostridia</taxon>
        <taxon>Lachnospirales</taxon>
        <taxon>Lachnospiraceae</taxon>
        <taxon>Oribacterium</taxon>
    </lineage>
</organism>
<feature type="binding site" evidence="5">
    <location>
        <position position="175"/>
    </location>
    <ligand>
        <name>Mn(2+)</name>
        <dbReference type="ChEBI" id="CHEBI:29035"/>
    </ligand>
</feature>
<keyword evidence="4 6" id="KW-0560">Oxidoreductase</keyword>
<dbReference type="FunCoup" id="C2KZ71">
    <property type="interactions" value="211"/>
</dbReference>
<feature type="domain" description="Manganese/iron superoxide dismutase C-terminal" evidence="8">
    <location>
        <begin position="106"/>
        <end position="208"/>
    </location>
</feature>
<dbReference type="AlphaFoldDB" id="C2KZ71"/>
<dbReference type="STRING" id="585501.HMPREF6123_1790"/>
<evidence type="ECO:0000256" key="6">
    <source>
        <dbReference type="RuleBase" id="RU000414"/>
    </source>
</evidence>
<evidence type="ECO:0000256" key="5">
    <source>
        <dbReference type="PIRSR" id="PIRSR000349-1"/>
    </source>
</evidence>
<dbReference type="InterPro" id="IPR019831">
    <property type="entry name" value="Mn/Fe_SOD_N"/>
</dbReference>
<dbReference type="InterPro" id="IPR001189">
    <property type="entry name" value="Mn/Fe_SOD"/>
</dbReference>
<keyword evidence="3 5" id="KW-0479">Metal-binding</keyword>
<sequence>MIETSKGGFMFEQVKLDYAFDALEPHIDTLTMETHYGKHHAAYTKNFNEAVDKAGLSNKSVEDILSSLSSVSDEALRNTLQNNGGGYYNHNLYFSILSPKKDTKPSPALEEAIKRDFGSLDKLIETLQNLALGQFGSGWAFLSVDKEGKLYATKAANQNNPFMEEGKHTPILALDVWEHAYYLKYKNLRGDYVKNFFEVLDWEKVSKNYENSRAE</sequence>
<comment type="catalytic activity">
    <reaction evidence="6">
        <text>2 superoxide + 2 H(+) = H2O2 + O2</text>
        <dbReference type="Rhea" id="RHEA:20696"/>
        <dbReference type="ChEBI" id="CHEBI:15378"/>
        <dbReference type="ChEBI" id="CHEBI:15379"/>
        <dbReference type="ChEBI" id="CHEBI:16240"/>
        <dbReference type="ChEBI" id="CHEBI:18421"/>
        <dbReference type="EC" id="1.15.1.1"/>
    </reaction>
</comment>
<comment type="caution">
    <text evidence="9">The sequence shown here is derived from an EMBL/GenBank/DDBJ whole genome shotgun (WGS) entry which is preliminary data.</text>
</comment>
<gene>
    <name evidence="9" type="primary">sodB</name>
    <name evidence="9" type="ORF">HMPREF6123_1790</name>
</gene>
<evidence type="ECO:0000313" key="9">
    <source>
        <dbReference type="EMBL" id="EEJ50923.1"/>
    </source>
</evidence>
<dbReference type="Proteomes" id="UP000004121">
    <property type="component" value="Unassembled WGS sequence"/>
</dbReference>